<dbReference type="Gene3D" id="3.40.309.10">
    <property type="entry name" value="Aldehyde Dehydrogenase, Chain A, domain 2"/>
    <property type="match status" value="1"/>
</dbReference>
<dbReference type="InterPro" id="IPR016162">
    <property type="entry name" value="Ald_DH_N"/>
</dbReference>
<dbReference type="FunFam" id="3.40.605.10:FF:000007">
    <property type="entry name" value="NAD/NADP-dependent betaine aldehyde dehydrogenase"/>
    <property type="match status" value="1"/>
</dbReference>
<dbReference type="SUPFAM" id="SSF53720">
    <property type="entry name" value="ALDH-like"/>
    <property type="match status" value="1"/>
</dbReference>
<evidence type="ECO:0000313" key="6">
    <source>
        <dbReference type="EMBL" id="ALX47576.1"/>
    </source>
</evidence>
<gene>
    <name evidence="6" type="ORF">AOX59_02530</name>
</gene>
<keyword evidence="2 4" id="KW-0560">Oxidoreductase</keyword>
<protein>
    <submittedName>
        <fullName evidence="6">Aldehyde dehydrogenase</fullName>
    </submittedName>
</protein>
<dbReference type="InterPro" id="IPR016161">
    <property type="entry name" value="Ald_DH/histidinol_DH"/>
</dbReference>
<reference evidence="6 7" key="1">
    <citation type="submission" date="2016-01" db="EMBL/GenBank/DDBJ databases">
        <title>Complete genome sequence of strain Lentibacillus amyloliquefaciens LAM0015T isolated from saline sediment.</title>
        <authorList>
            <person name="Wang J.-L."/>
            <person name="He M.-X."/>
        </authorList>
    </citation>
    <scope>NUCLEOTIDE SEQUENCE [LARGE SCALE GENOMIC DNA]</scope>
    <source>
        <strain evidence="6 7">LAM0015</strain>
    </source>
</reference>
<feature type="domain" description="Aldehyde dehydrogenase" evidence="5">
    <location>
        <begin position="12"/>
        <end position="474"/>
    </location>
</feature>
<dbReference type="CDD" id="cd07109">
    <property type="entry name" value="ALDH_AAS00426"/>
    <property type="match status" value="1"/>
</dbReference>
<dbReference type="PANTHER" id="PTHR11699">
    <property type="entry name" value="ALDEHYDE DEHYDROGENASE-RELATED"/>
    <property type="match status" value="1"/>
</dbReference>
<evidence type="ECO:0000313" key="7">
    <source>
        <dbReference type="Proteomes" id="UP000050331"/>
    </source>
</evidence>
<dbReference type="KEGG" id="lao:AOX59_02530"/>
<organism evidence="6 7">
    <name type="scientific">Lentibacillus amyloliquefaciens</name>
    <dbReference type="NCBI Taxonomy" id="1472767"/>
    <lineage>
        <taxon>Bacteria</taxon>
        <taxon>Bacillati</taxon>
        <taxon>Bacillota</taxon>
        <taxon>Bacilli</taxon>
        <taxon>Bacillales</taxon>
        <taxon>Bacillaceae</taxon>
        <taxon>Lentibacillus</taxon>
    </lineage>
</organism>
<dbReference type="FunFam" id="3.40.309.10:FF:000012">
    <property type="entry name" value="Betaine aldehyde dehydrogenase"/>
    <property type="match status" value="1"/>
</dbReference>
<dbReference type="RefSeq" id="WP_068441377.1">
    <property type="nucleotide sequence ID" value="NZ_CP013862.1"/>
</dbReference>
<dbReference type="AlphaFoldDB" id="A0A0U4DQG1"/>
<feature type="active site" evidence="3">
    <location>
        <position position="249"/>
    </location>
</feature>
<name>A0A0U4DQG1_9BACI</name>
<evidence type="ECO:0000256" key="4">
    <source>
        <dbReference type="RuleBase" id="RU003345"/>
    </source>
</evidence>
<evidence type="ECO:0000256" key="1">
    <source>
        <dbReference type="ARBA" id="ARBA00009986"/>
    </source>
</evidence>
<keyword evidence="7" id="KW-1185">Reference proteome</keyword>
<dbReference type="STRING" id="1472767.AOX59_02530"/>
<evidence type="ECO:0000259" key="5">
    <source>
        <dbReference type="Pfam" id="PF00171"/>
    </source>
</evidence>
<proteinExistence type="inferred from homology"/>
<dbReference type="InterPro" id="IPR016163">
    <property type="entry name" value="Ald_DH_C"/>
</dbReference>
<dbReference type="InterPro" id="IPR029510">
    <property type="entry name" value="Ald_DH_CS_GLU"/>
</dbReference>
<accession>A0A0U4DQG1</accession>
<evidence type="ECO:0000256" key="3">
    <source>
        <dbReference type="PROSITE-ProRule" id="PRU10007"/>
    </source>
</evidence>
<dbReference type="EMBL" id="CP013862">
    <property type="protein sequence ID" value="ALX47576.1"/>
    <property type="molecule type" value="Genomic_DNA"/>
</dbReference>
<comment type="similarity">
    <text evidence="1 4">Belongs to the aldehyde dehydrogenase family.</text>
</comment>
<dbReference type="Gene3D" id="3.40.605.10">
    <property type="entry name" value="Aldehyde Dehydrogenase, Chain A, domain 1"/>
    <property type="match status" value="1"/>
</dbReference>
<dbReference type="Proteomes" id="UP000050331">
    <property type="component" value="Chromosome"/>
</dbReference>
<sequence>MKRYNLFINGEWTESNSGNTFTSLDPATLDVVAEVQRADETDVDKAVKSAKSAFNSTEWSDILPAERAKLLFRMAQLLRENKDEFAELETLDVGKPLSQSLLDVEVAAKYFEYYAGVADKIFGETIPVRSDVVDYTIREPYGVTAHVVPWNYPLQMASRSIAPALASGNTVVVKPAEDTPITALKLAELSLQAGFPKGVFNVVTGYGNEAGVYLTSHPEIDHITFTGSVPTGTNIMKSASENITSLTLELGGKSPHIVFEDANLQEAAQTVFKSITQNAGQTCSAGSRLIIDKNIENDFLDKLAELMENIEVGPGIEDSDMGPIVSKKQINTIQHYMEIAKEDNDEILYGGNPIEGMSSDLFFKPTIIKANSSKSRLAKEEVFGPILTVLSFDTKEEALEIANDTEYGLVTGIWTSNINKALWLAKKVKSGQVFINNYGAGGGVEMPFGGYGKSGFGREKGLEALKYYTQTKNVAIKFEG</sequence>
<evidence type="ECO:0000256" key="2">
    <source>
        <dbReference type="ARBA" id="ARBA00023002"/>
    </source>
</evidence>
<dbReference type="PROSITE" id="PS00687">
    <property type="entry name" value="ALDEHYDE_DEHYDR_GLU"/>
    <property type="match status" value="1"/>
</dbReference>
<dbReference type="GO" id="GO:0016620">
    <property type="term" value="F:oxidoreductase activity, acting on the aldehyde or oxo group of donors, NAD or NADP as acceptor"/>
    <property type="evidence" value="ECO:0007669"/>
    <property type="project" value="InterPro"/>
</dbReference>
<dbReference type="OrthoDB" id="9762913at2"/>
<dbReference type="InterPro" id="IPR015590">
    <property type="entry name" value="Aldehyde_DH_dom"/>
</dbReference>
<dbReference type="Pfam" id="PF00171">
    <property type="entry name" value="Aldedh"/>
    <property type="match status" value="1"/>
</dbReference>